<name>A0ABY6GKV8_9PROT</name>
<evidence type="ECO:0000256" key="1">
    <source>
        <dbReference type="SAM" id="MobiDB-lite"/>
    </source>
</evidence>
<dbReference type="RefSeq" id="WP_319806880.1">
    <property type="nucleotide sequence ID" value="NZ_CP107052.1"/>
</dbReference>
<dbReference type="InterPro" id="IPR010466">
    <property type="entry name" value="DUF1058"/>
</dbReference>
<feature type="compositionally biased region" description="Basic residues" evidence="1">
    <location>
        <begin position="19"/>
        <end position="31"/>
    </location>
</feature>
<proteinExistence type="predicted"/>
<reference evidence="2" key="1">
    <citation type="submission" date="2022-10" db="EMBL/GenBank/DDBJ databases">
        <title>Candidatus Kirkpatrella diaphorinas gen. nov., sp. nov., an uncultured endosymbiont identified in a population of Diaphorina citri from Hawaii.</title>
        <authorList>
            <person name="Henry E.M."/>
            <person name="Carlson C.R."/>
            <person name="Kuo Y.-W."/>
        </authorList>
    </citation>
    <scope>NUCLEOTIDE SEQUENCE</scope>
    <source>
        <strain evidence="2">CADCRV1</strain>
    </source>
</reference>
<sequence>MLLAISFLIAPAASDASPSRKKAGRHNHVAHSAHTAQKPYARRKAPRRATKHVAVHAPKSNLRSKTKQSALPAAPAAPNAAMGKAAMAASAPAAAALAAAAQAERMPADKGSQTGLPLPRFAALRSDKVFFRRGPGQRYPIEWIYRRRGLPVKIEREFDVWRLVEDSDGVKAWVHQATLYGQRHFVIPSINAPLETGAHVDEKSSPAHADPQIVGYLTEDEMQARAQHVARLYHNPDTQSRVVAVLRPGVVGRLRVCAAASDWCQVNVKGYKGWLERKNIWGLLPDEVLKPD</sequence>
<feature type="region of interest" description="Disordered" evidence="1">
    <location>
        <begin position="15"/>
        <end position="75"/>
    </location>
</feature>
<accession>A0ABY6GKV8</accession>
<protein>
    <submittedName>
        <fullName evidence="2">SH3 domain-containing protein</fullName>
    </submittedName>
</protein>
<feature type="compositionally biased region" description="Basic residues" evidence="1">
    <location>
        <begin position="40"/>
        <end position="54"/>
    </location>
</feature>
<gene>
    <name evidence="2" type="ORF">N5W20_09430</name>
</gene>
<evidence type="ECO:0000313" key="2">
    <source>
        <dbReference type="EMBL" id="UYH51286.1"/>
    </source>
</evidence>
<keyword evidence="3" id="KW-1185">Reference proteome</keyword>
<organism evidence="2 3">
    <name type="scientific">Candidatus Kirkpatrickella diaphorinae</name>
    <dbReference type="NCBI Taxonomy" id="2984322"/>
    <lineage>
        <taxon>Bacteria</taxon>
        <taxon>Pseudomonadati</taxon>
        <taxon>Pseudomonadota</taxon>
        <taxon>Alphaproteobacteria</taxon>
        <taxon>Acetobacterales</taxon>
        <taxon>Acetobacteraceae</taxon>
        <taxon>Candidatus Kirkpatrickella</taxon>
    </lineage>
</organism>
<evidence type="ECO:0000313" key="3">
    <source>
        <dbReference type="Proteomes" id="UP001163831"/>
    </source>
</evidence>
<dbReference type="EMBL" id="CP107052">
    <property type="protein sequence ID" value="UYH51286.1"/>
    <property type="molecule type" value="Genomic_DNA"/>
</dbReference>
<dbReference type="Proteomes" id="UP001163831">
    <property type="component" value="Chromosome"/>
</dbReference>
<dbReference type="Pfam" id="PF06347">
    <property type="entry name" value="SH3_4"/>
    <property type="match status" value="2"/>
</dbReference>